<dbReference type="InterPro" id="IPR001075">
    <property type="entry name" value="NIF_FeS_clus_asmbl_NifU_C"/>
</dbReference>
<dbReference type="PANTHER" id="PTHR11178">
    <property type="entry name" value="IRON-SULFUR CLUSTER SCAFFOLD PROTEIN NFU-RELATED"/>
    <property type="match status" value="1"/>
</dbReference>
<dbReference type="SUPFAM" id="SSF117916">
    <property type="entry name" value="Fe-S cluster assembly (FSCA) domain-like"/>
    <property type="match status" value="1"/>
</dbReference>
<dbReference type="InterPro" id="IPR035433">
    <property type="entry name" value="NFU1-like"/>
</dbReference>
<dbReference type="SMART" id="SM00932">
    <property type="entry name" value="Nfu_N"/>
    <property type="match status" value="1"/>
</dbReference>
<dbReference type="RefSeq" id="WP_339403910.1">
    <property type="nucleotide sequence ID" value="NZ_JBBGAZ010000006.1"/>
</dbReference>
<keyword evidence="4" id="KW-1185">Reference proteome</keyword>
<comment type="similarity">
    <text evidence="1">Belongs to the NifU family.</text>
</comment>
<dbReference type="InterPro" id="IPR036498">
    <property type="entry name" value="Nfu/NifU_N_sf"/>
</dbReference>
<dbReference type="Gene3D" id="3.30.300.130">
    <property type="entry name" value="Fe-S cluster assembly (FSCA)"/>
    <property type="match status" value="1"/>
</dbReference>
<dbReference type="Pfam" id="PF08712">
    <property type="entry name" value="Nfu_N"/>
    <property type="match status" value="1"/>
</dbReference>
<feature type="domain" description="Scaffold protein Nfu/NifU N-terminal" evidence="2">
    <location>
        <begin position="3"/>
        <end position="89"/>
    </location>
</feature>
<name>A0ABU8QI43_9RHOB</name>
<dbReference type="PIRSF" id="PIRSF036773">
    <property type="entry name" value="HIRIP5"/>
    <property type="match status" value="1"/>
</dbReference>
<dbReference type="EMBL" id="JBBGAZ010000006">
    <property type="protein sequence ID" value="MEJ5219089.1"/>
    <property type="molecule type" value="Genomic_DNA"/>
</dbReference>
<gene>
    <name evidence="3" type="ORF">WG622_12605</name>
</gene>
<reference evidence="3 4" key="1">
    <citation type="submission" date="2024-03" db="EMBL/GenBank/DDBJ databases">
        <title>Cognatishimia coralii sp. nov., a marine bacterium isolated from coral surrounding seawater.</title>
        <authorList>
            <person name="Liu X."/>
            <person name="Liu S."/>
            <person name="Sun H."/>
            <person name="Zhang Y."/>
        </authorList>
    </citation>
    <scope>NUCLEOTIDE SEQUENCE [LARGE SCALE GENOMIC DNA]</scope>
    <source>
        <strain evidence="3 4">D5M38</strain>
    </source>
</reference>
<evidence type="ECO:0000313" key="3">
    <source>
        <dbReference type="EMBL" id="MEJ5219089.1"/>
    </source>
</evidence>
<dbReference type="Gene3D" id="3.30.1370.70">
    <property type="entry name" value="Scaffold protein Nfu/NifU, N-terminal domain"/>
    <property type="match status" value="1"/>
</dbReference>
<dbReference type="Pfam" id="PF01106">
    <property type="entry name" value="NifU"/>
    <property type="match status" value="1"/>
</dbReference>
<dbReference type="SUPFAM" id="SSF110836">
    <property type="entry name" value="Hypothetical protein SAV1430"/>
    <property type="match status" value="1"/>
</dbReference>
<sequence length="187" mass="19844">MFIQTESTPNPATLKFLPGQTVLEVGTADFPSAEAAEASPLAKRVFALSGVTGVFLGNDFVTVTKDADVEWDHVKPSILGAIMEHFQSGQPVMGDTGAAASGHAEHTGEDGEIVDQIKELLDTRVRPAVAQDGGDITFHGFDRGVVYLHMQGACAGCPSSTITLKMGIENLLRHYIPEVTEVRPVGV</sequence>
<accession>A0ABU8QI43</accession>
<dbReference type="InterPro" id="IPR034904">
    <property type="entry name" value="FSCA_dom_sf"/>
</dbReference>
<organism evidence="3 4">
    <name type="scientific">Cognatishimia coralii</name>
    <dbReference type="NCBI Taxonomy" id="3083254"/>
    <lineage>
        <taxon>Bacteria</taxon>
        <taxon>Pseudomonadati</taxon>
        <taxon>Pseudomonadota</taxon>
        <taxon>Alphaproteobacteria</taxon>
        <taxon>Rhodobacterales</taxon>
        <taxon>Paracoccaceae</taxon>
        <taxon>Cognatishimia</taxon>
    </lineage>
</organism>
<dbReference type="PANTHER" id="PTHR11178:SF1">
    <property type="entry name" value="NFU1 IRON-SULFUR CLUSTER SCAFFOLD HOMOLOG, MITOCHONDRIAL"/>
    <property type="match status" value="1"/>
</dbReference>
<evidence type="ECO:0000259" key="2">
    <source>
        <dbReference type="SMART" id="SM00932"/>
    </source>
</evidence>
<dbReference type="Proteomes" id="UP001368270">
    <property type="component" value="Unassembled WGS sequence"/>
</dbReference>
<dbReference type="InterPro" id="IPR014824">
    <property type="entry name" value="Nfu/NifU_N"/>
</dbReference>
<evidence type="ECO:0000313" key="4">
    <source>
        <dbReference type="Proteomes" id="UP001368270"/>
    </source>
</evidence>
<protein>
    <submittedName>
        <fullName evidence="3">NifU family protein</fullName>
    </submittedName>
</protein>
<proteinExistence type="inferred from homology"/>
<evidence type="ECO:0000256" key="1">
    <source>
        <dbReference type="ARBA" id="ARBA00006420"/>
    </source>
</evidence>
<comment type="caution">
    <text evidence="3">The sequence shown here is derived from an EMBL/GenBank/DDBJ whole genome shotgun (WGS) entry which is preliminary data.</text>
</comment>